<evidence type="ECO:0000313" key="1">
    <source>
        <dbReference type="EMBL" id="KAJ9065777.1"/>
    </source>
</evidence>
<sequence length="178" mass="19702">MGDFHNRGEWIGTAKSPAQENKCFHTAFLKEVDNLRLIHSGSATFPSTGLDNKFKNGWRLKVTAMVNSPSRRVTRRVLKKVQVIIPKRPRPTKVVEVVKAAEKQVVLHDVDGSYLDLGVHLDQLLVPQLALGGTDPFFTALFLALSEPKEVTGTGLQKVTVFIGGSPCGRQKNTWRLS</sequence>
<keyword evidence="2" id="KW-1185">Reference proteome</keyword>
<reference evidence="1" key="1">
    <citation type="submission" date="2022-04" db="EMBL/GenBank/DDBJ databases">
        <title>Genome of the entomopathogenic fungus Entomophthora muscae.</title>
        <authorList>
            <person name="Elya C."/>
            <person name="Lovett B.R."/>
            <person name="Lee E."/>
            <person name="Macias A.M."/>
            <person name="Hajek A.E."/>
            <person name="De Bivort B.L."/>
            <person name="Kasson M.T."/>
            <person name="De Fine Licht H.H."/>
            <person name="Stajich J.E."/>
        </authorList>
    </citation>
    <scope>NUCLEOTIDE SEQUENCE</scope>
    <source>
        <strain evidence="1">Berkeley</strain>
    </source>
</reference>
<evidence type="ECO:0000313" key="2">
    <source>
        <dbReference type="Proteomes" id="UP001165960"/>
    </source>
</evidence>
<organism evidence="1 2">
    <name type="scientific">Entomophthora muscae</name>
    <dbReference type="NCBI Taxonomy" id="34485"/>
    <lineage>
        <taxon>Eukaryota</taxon>
        <taxon>Fungi</taxon>
        <taxon>Fungi incertae sedis</taxon>
        <taxon>Zoopagomycota</taxon>
        <taxon>Entomophthoromycotina</taxon>
        <taxon>Entomophthoromycetes</taxon>
        <taxon>Entomophthorales</taxon>
        <taxon>Entomophthoraceae</taxon>
        <taxon>Entomophthora</taxon>
    </lineage>
</organism>
<proteinExistence type="predicted"/>
<gene>
    <name evidence="1" type="ORF">DSO57_1016173</name>
</gene>
<dbReference type="Proteomes" id="UP001165960">
    <property type="component" value="Unassembled WGS sequence"/>
</dbReference>
<protein>
    <submittedName>
        <fullName evidence="1">Uncharacterized protein</fullName>
    </submittedName>
</protein>
<dbReference type="EMBL" id="QTSX02004325">
    <property type="protein sequence ID" value="KAJ9065777.1"/>
    <property type="molecule type" value="Genomic_DNA"/>
</dbReference>
<accession>A0ACC2SUJ3</accession>
<comment type="caution">
    <text evidence="1">The sequence shown here is derived from an EMBL/GenBank/DDBJ whole genome shotgun (WGS) entry which is preliminary data.</text>
</comment>
<name>A0ACC2SUJ3_9FUNG</name>